<evidence type="ECO:0000313" key="2">
    <source>
        <dbReference type="Proteomes" id="UP000242381"/>
    </source>
</evidence>
<dbReference type="EMBL" id="KV921272">
    <property type="protein sequence ID" value="ORE21959.1"/>
    <property type="molecule type" value="Genomic_DNA"/>
</dbReference>
<name>A0A1X0SCL6_RHIZD</name>
<reference evidence="1 2" key="1">
    <citation type="journal article" date="2016" name="Proc. Natl. Acad. Sci. U.S.A.">
        <title>Lipid metabolic changes in an early divergent fungus govern the establishment of a mutualistic symbiosis with endobacteria.</title>
        <authorList>
            <person name="Lastovetsky O.A."/>
            <person name="Gaspar M.L."/>
            <person name="Mondo S.J."/>
            <person name="LaButti K.M."/>
            <person name="Sandor L."/>
            <person name="Grigoriev I.V."/>
            <person name="Henry S.A."/>
            <person name="Pawlowska T.E."/>
        </authorList>
    </citation>
    <scope>NUCLEOTIDE SEQUENCE [LARGE SCALE GENOMIC DNA]</scope>
    <source>
        <strain evidence="1 2">ATCC 11559</strain>
    </source>
</reference>
<protein>
    <submittedName>
        <fullName evidence="1">Uncharacterized protein</fullName>
    </submittedName>
</protein>
<evidence type="ECO:0000313" key="1">
    <source>
        <dbReference type="EMBL" id="ORE21959.1"/>
    </source>
</evidence>
<dbReference type="AlphaFoldDB" id="A0A1X0SCL6"/>
<accession>A0A1X0SCL6</accession>
<gene>
    <name evidence="1" type="ORF">BCV71DRAFT_273081</name>
</gene>
<proteinExistence type="predicted"/>
<dbReference type="Proteomes" id="UP000242381">
    <property type="component" value="Unassembled WGS sequence"/>
</dbReference>
<organism evidence="1 2">
    <name type="scientific">Rhizopus microsporus</name>
    <dbReference type="NCBI Taxonomy" id="58291"/>
    <lineage>
        <taxon>Eukaryota</taxon>
        <taxon>Fungi</taxon>
        <taxon>Fungi incertae sedis</taxon>
        <taxon>Mucoromycota</taxon>
        <taxon>Mucoromycotina</taxon>
        <taxon>Mucoromycetes</taxon>
        <taxon>Mucorales</taxon>
        <taxon>Mucorineae</taxon>
        <taxon>Rhizopodaceae</taxon>
        <taxon>Rhizopus</taxon>
    </lineage>
</organism>
<sequence>MPFREEDSVKLLMTLSDSRLIRTEGLRVEISTEGAYSLFDINRSIYAKNFKWGDKVQVMTYYKRFIQGDIRTHCQMRTSILNFTRMIVFENVKISMNMTNSLFFFSIFFEYTSSSCFQFITMPVRHDHILRRISTSSRVPKSMDELLGQVEVSSTTATKVTPTKVFCQLQRKKVDCVQLNVSCTQLKQRVLFRAPFEIVYADLEDPLLYYKNERIGIKSTTITVATNDSLYFTSGREKKIRI</sequence>